<accession>A0A563VM33</accession>
<dbReference type="OrthoDB" id="598413at2"/>
<organism evidence="1 2">
    <name type="scientific">Hyella patelloides LEGE 07179</name>
    <dbReference type="NCBI Taxonomy" id="945734"/>
    <lineage>
        <taxon>Bacteria</taxon>
        <taxon>Bacillati</taxon>
        <taxon>Cyanobacteriota</taxon>
        <taxon>Cyanophyceae</taxon>
        <taxon>Pleurocapsales</taxon>
        <taxon>Hyellaceae</taxon>
        <taxon>Hyella</taxon>
    </lineage>
</organism>
<gene>
    <name evidence="1" type="ORF">H1P_150035</name>
</gene>
<proteinExistence type="predicted"/>
<reference evidence="1 2" key="1">
    <citation type="submission" date="2019-01" db="EMBL/GenBank/DDBJ databases">
        <authorList>
            <person name="Brito A."/>
        </authorList>
    </citation>
    <scope>NUCLEOTIDE SEQUENCE [LARGE SCALE GENOMIC DNA]</scope>
    <source>
        <strain evidence="1">1</strain>
    </source>
</reference>
<dbReference type="Proteomes" id="UP000320055">
    <property type="component" value="Unassembled WGS sequence"/>
</dbReference>
<evidence type="ECO:0000313" key="1">
    <source>
        <dbReference type="EMBL" id="VEP12471.1"/>
    </source>
</evidence>
<dbReference type="EMBL" id="CAACVJ010000057">
    <property type="protein sequence ID" value="VEP12471.1"/>
    <property type="molecule type" value="Genomic_DNA"/>
</dbReference>
<keyword evidence="2" id="KW-1185">Reference proteome</keyword>
<dbReference type="GO" id="GO:0006355">
    <property type="term" value="P:regulation of DNA-templated transcription"/>
    <property type="evidence" value="ECO:0007669"/>
    <property type="project" value="InterPro"/>
</dbReference>
<name>A0A563VM33_9CYAN</name>
<dbReference type="InterPro" id="IPR010985">
    <property type="entry name" value="Ribbon_hlx_hlx"/>
</dbReference>
<dbReference type="AlphaFoldDB" id="A0A563VM33"/>
<evidence type="ECO:0000313" key="2">
    <source>
        <dbReference type="Proteomes" id="UP000320055"/>
    </source>
</evidence>
<dbReference type="RefSeq" id="WP_144864138.1">
    <property type="nucleotide sequence ID" value="NZ_LR213777.1"/>
</dbReference>
<protein>
    <recommendedName>
        <fullName evidence="3">Toxin-antitoxin system HicB family antitoxin</fullName>
    </recommendedName>
</protein>
<dbReference type="SUPFAM" id="SSF47598">
    <property type="entry name" value="Ribbon-helix-helix"/>
    <property type="match status" value="1"/>
</dbReference>
<sequence length="75" mass="8642">MAAINVRLTDEKHERLKELAKSKNISVNKLMEELATIALTEYDAETRFKLRANRGSVERGLELINKLQEHFGDED</sequence>
<evidence type="ECO:0008006" key="3">
    <source>
        <dbReference type="Google" id="ProtNLM"/>
    </source>
</evidence>
<dbReference type="InterPro" id="IPR008651">
    <property type="entry name" value="Uncharacterised_HicB"/>
</dbReference>
<dbReference type="Pfam" id="PF05534">
    <property type="entry name" value="HicB"/>
    <property type="match status" value="1"/>
</dbReference>